<evidence type="ECO:0000259" key="1">
    <source>
        <dbReference type="PROSITE" id="PS50801"/>
    </source>
</evidence>
<evidence type="ECO:0000313" key="3">
    <source>
        <dbReference type="Proteomes" id="UP000612282"/>
    </source>
</evidence>
<name>A0ABQ3XU78_9ACTN</name>
<dbReference type="Pfam" id="PF13466">
    <property type="entry name" value="STAS_2"/>
    <property type="match status" value="1"/>
</dbReference>
<protein>
    <recommendedName>
        <fullName evidence="1">STAS domain-containing protein</fullName>
    </recommendedName>
</protein>
<sequence length="195" mass="21381">MDKAVERRRGAAHTAPCTDETSGRLRVAIESAGSVEARLLLEGELDRASATLLQRRVADAVAERLPVVTIDASGLTFLDGAGIRSLLLCRRLVEEAGGRLAIVEPAPLIYAVLEMAHLLDMFDLPPRLALRADAGRRASRDRHGATERSRQLCEKAARLQRESRELCEQAMMQRSIIPGSGNLLPGMIRNHQNDQ</sequence>
<dbReference type="InterPro" id="IPR002645">
    <property type="entry name" value="STAS_dom"/>
</dbReference>
<proteinExistence type="predicted"/>
<dbReference type="PANTHER" id="PTHR33495">
    <property type="entry name" value="ANTI-SIGMA FACTOR ANTAGONIST TM_1081-RELATED-RELATED"/>
    <property type="match status" value="1"/>
</dbReference>
<gene>
    <name evidence="2" type="ORF">Aco03nite_104450</name>
</gene>
<dbReference type="CDD" id="cd07043">
    <property type="entry name" value="STAS_anti-anti-sigma_factors"/>
    <property type="match status" value="1"/>
</dbReference>
<accession>A0ABQ3XU78</accession>
<dbReference type="InterPro" id="IPR058548">
    <property type="entry name" value="MlaB-like_STAS"/>
</dbReference>
<keyword evidence="3" id="KW-1185">Reference proteome</keyword>
<reference evidence="2 3" key="1">
    <citation type="submission" date="2021-01" db="EMBL/GenBank/DDBJ databases">
        <title>Whole genome shotgun sequence of Actinoplanes couchii NBRC 106145.</title>
        <authorList>
            <person name="Komaki H."/>
            <person name="Tamura T."/>
        </authorList>
    </citation>
    <scope>NUCLEOTIDE SEQUENCE [LARGE SCALE GENOMIC DNA]</scope>
    <source>
        <strain evidence="2 3">NBRC 106145</strain>
    </source>
</reference>
<dbReference type="InterPro" id="IPR036513">
    <property type="entry name" value="STAS_dom_sf"/>
</dbReference>
<feature type="domain" description="STAS" evidence="1">
    <location>
        <begin position="39"/>
        <end position="138"/>
    </location>
</feature>
<comment type="caution">
    <text evidence="2">The sequence shown here is derived from an EMBL/GenBank/DDBJ whole genome shotgun (WGS) entry which is preliminary data.</text>
</comment>
<dbReference type="PANTHER" id="PTHR33495:SF2">
    <property type="entry name" value="ANTI-SIGMA FACTOR ANTAGONIST TM_1081-RELATED"/>
    <property type="match status" value="1"/>
</dbReference>
<dbReference type="SUPFAM" id="SSF52091">
    <property type="entry name" value="SpoIIaa-like"/>
    <property type="match status" value="1"/>
</dbReference>
<dbReference type="EMBL" id="BOMG01000159">
    <property type="protein sequence ID" value="GID62041.1"/>
    <property type="molecule type" value="Genomic_DNA"/>
</dbReference>
<dbReference type="PROSITE" id="PS50801">
    <property type="entry name" value="STAS"/>
    <property type="match status" value="1"/>
</dbReference>
<dbReference type="Proteomes" id="UP000612282">
    <property type="component" value="Unassembled WGS sequence"/>
</dbReference>
<organism evidence="2 3">
    <name type="scientific">Actinoplanes couchii</name>
    <dbReference type="NCBI Taxonomy" id="403638"/>
    <lineage>
        <taxon>Bacteria</taxon>
        <taxon>Bacillati</taxon>
        <taxon>Actinomycetota</taxon>
        <taxon>Actinomycetes</taxon>
        <taxon>Micromonosporales</taxon>
        <taxon>Micromonosporaceae</taxon>
        <taxon>Actinoplanes</taxon>
    </lineage>
</organism>
<dbReference type="Gene3D" id="3.30.750.24">
    <property type="entry name" value="STAS domain"/>
    <property type="match status" value="1"/>
</dbReference>
<evidence type="ECO:0000313" key="2">
    <source>
        <dbReference type="EMBL" id="GID62041.1"/>
    </source>
</evidence>